<comment type="caution">
    <text evidence="10">The sequence shown here is derived from an EMBL/GenBank/DDBJ whole genome shotgun (WGS) entry which is preliminary data.</text>
</comment>
<evidence type="ECO:0000313" key="10">
    <source>
        <dbReference type="EMBL" id="MBC9175939.1"/>
    </source>
</evidence>
<keyword evidence="2" id="KW-0902">Two-component regulatory system</keyword>
<dbReference type="PROSITE" id="PS51755">
    <property type="entry name" value="OMPR_PHOB"/>
    <property type="match status" value="1"/>
</dbReference>
<evidence type="ECO:0000256" key="7">
    <source>
        <dbReference type="PROSITE-ProRule" id="PRU01091"/>
    </source>
</evidence>
<organism evidence="10 11">
    <name type="scientific">Pseudoroseomonas ludipueritiae</name>
    <dbReference type="NCBI Taxonomy" id="198093"/>
    <lineage>
        <taxon>Bacteria</taxon>
        <taxon>Pseudomonadati</taxon>
        <taxon>Pseudomonadota</taxon>
        <taxon>Alphaproteobacteria</taxon>
        <taxon>Acetobacterales</taxon>
        <taxon>Acetobacteraceae</taxon>
        <taxon>Pseudoroseomonas</taxon>
    </lineage>
</organism>
<evidence type="ECO:0000256" key="6">
    <source>
        <dbReference type="PROSITE-ProRule" id="PRU00169"/>
    </source>
</evidence>
<dbReference type="CDD" id="cd00383">
    <property type="entry name" value="trans_reg_C"/>
    <property type="match status" value="1"/>
</dbReference>
<keyword evidence="5" id="KW-0804">Transcription</keyword>
<dbReference type="Proteomes" id="UP000603940">
    <property type="component" value="Unassembled WGS sequence"/>
</dbReference>
<feature type="DNA-binding region" description="OmpR/PhoB-type" evidence="7">
    <location>
        <begin position="153"/>
        <end position="254"/>
    </location>
</feature>
<dbReference type="InterPro" id="IPR001789">
    <property type="entry name" value="Sig_transdc_resp-reg_receiver"/>
</dbReference>
<protein>
    <submittedName>
        <fullName evidence="10">Response regulator transcription factor</fullName>
    </submittedName>
</protein>
<evidence type="ECO:0000259" key="8">
    <source>
        <dbReference type="PROSITE" id="PS50110"/>
    </source>
</evidence>
<gene>
    <name evidence="10" type="ORF">IBL25_03140</name>
</gene>
<reference evidence="10 11" key="1">
    <citation type="journal article" date="2009" name="Int. J. Syst. Evol. Microbiol.">
        <title>Transfer of Teichococcus ludipueritiae and Muricoccus roseus to the genus Roseomonas, as Roseomonas ludipueritiae comb. nov. and Roseomonas rosea comb. nov., respectively, and emended description of the genus Roseomonas.</title>
        <authorList>
            <person name="Sanchez-Porro C."/>
            <person name="Gallego V."/>
            <person name="Busse H.J."/>
            <person name="Kampfer P."/>
            <person name="Ventosa A."/>
        </authorList>
    </citation>
    <scope>NUCLEOTIDE SEQUENCE [LARGE SCALE GENOMIC DNA]</scope>
    <source>
        <strain evidence="10 11">DSM 14915</strain>
    </source>
</reference>
<dbReference type="SUPFAM" id="SSF52172">
    <property type="entry name" value="CheY-like"/>
    <property type="match status" value="1"/>
</dbReference>
<proteinExistence type="predicted"/>
<name>A0ABR7R2H9_9PROT</name>
<dbReference type="InterPro" id="IPR001867">
    <property type="entry name" value="OmpR/PhoB-type_DNA-bd"/>
</dbReference>
<dbReference type="SMART" id="SM00448">
    <property type="entry name" value="REC"/>
    <property type="match status" value="1"/>
</dbReference>
<evidence type="ECO:0000256" key="5">
    <source>
        <dbReference type="ARBA" id="ARBA00023163"/>
    </source>
</evidence>
<keyword evidence="11" id="KW-1185">Reference proteome</keyword>
<evidence type="ECO:0000256" key="3">
    <source>
        <dbReference type="ARBA" id="ARBA00023015"/>
    </source>
</evidence>
<dbReference type="RefSeq" id="WP_187777106.1">
    <property type="nucleotide sequence ID" value="NZ_JACTUZ010000006.1"/>
</dbReference>
<dbReference type="Gene3D" id="6.10.250.690">
    <property type="match status" value="1"/>
</dbReference>
<evidence type="ECO:0000256" key="4">
    <source>
        <dbReference type="ARBA" id="ARBA00023125"/>
    </source>
</evidence>
<keyword evidence="4 7" id="KW-0238">DNA-binding</keyword>
<dbReference type="PANTHER" id="PTHR48111:SF4">
    <property type="entry name" value="DNA-BINDING DUAL TRANSCRIPTIONAL REGULATOR OMPR"/>
    <property type="match status" value="1"/>
</dbReference>
<feature type="domain" description="Response regulatory" evidence="8">
    <location>
        <begin position="25"/>
        <end position="138"/>
    </location>
</feature>
<evidence type="ECO:0000256" key="2">
    <source>
        <dbReference type="ARBA" id="ARBA00023012"/>
    </source>
</evidence>
<evidence type="ECO:0000259" key="9">
    <source>
        <dbReference type="PROSITE" id="PS51755"/>
    </source>
</evidence>
<dbReference type="PROSITE" id="PS50110">
    <property type="entry name" value="RESPONSE_REGULATORY"/>
    <property type="match status" value="1"/>
</dbReference>
<dbReference type="EMBL" id="JACTUZ010000006">
    <property type="protein sequence ID" value="MBC9175939.1"/>
    <property type="molecule type" value="Genomic_DNA"/>
</dbReference>
<dbReference type="Gene3D" id="1.10.10.10">
    <property type="entry name" value="Winged helix-like DNA-binding domain superfamily/Winged helix DNA-binding domain"/>
    <property type="match status" value="1"/>
</dbReference>
<dbReference type="PANTHER" id="PTHR48111">
    <property type="entry name" value="REGULATOR OF RPOS"/>
    <property type="match status" value="1"/>
</dbReference>
<feature type="modified residue" description="4-aspartylphosphate" evidence="6">
    <location>
        <position position="74"/>
    </location>
</feature>
<keyword evidence="3" id="KW-0805">Transcription regulation</keyword>
<accession>A0ABR7R2H9</accession>
<sequence>MKSQEAGYIITSTEDPPVLSGEGFSILLVEDNGDLRALLLQMLRRSGFRANGARNAVEMREIMGGSQVDLLLLDVMLPGISGFEICREIRARSSVPIILLTALGEAHDRVIGLELGADDYIVKPPDSRELVARIRAVLRRRQRMTPEEQETRRDRAEFRGWVLDTRQRELTAPDQSRIELTSGEYDLLLAFVERPQRILSREQLLDIARGRALGGLERSVDAQISRLRSKLGGRGPRGEEVIKTLRGAGYMLAAPVAWW</sequence>
<dbReference type="Pfam" id="PF00486">
    <property type="entry name" value="Trans_reg_C"/>
    <property type="match status" value="1"/>
</dbReference>
<feature type="domain" description="OmpR/PhoB-type" evidence="9">
    <location>
        <begin position="153"/>
        <end position="254"/>
    </location>
</feature>
<dbReference type="SUPFAM" id="SSF46894">
    <property type="entry name" value="C-terminal effector domain of the bipartite response regulators"/>
    <property type="match status" value="1"/>
</dbReference>
<dbReference type="Gene3D" id="3.40.50.2300">
    <property type="match status" value="1"/>
</dbReference>
<dbReference type="InterPro" id="IPR016032">
    <property type="entry name" value="Sig_transdc_resp-reg_C-effctor"/>
</dbReference>
<dbReference type="SMART" id="SM00862">
    <property type="entry name" value="Trans_reg_C"/>
    <property type="match status" value="1"/>
</dbReference>
<evidence type="ECO:0000256" key="1">
    <source>
        <dbReference type="ARBA" id="ARBA00022553"/>
    </source>
</evidence>
<dbReference type="InterPro" id="IPR011006">
    <property type="entry name" value="CheY-like_superfamily"/>
</dbReference>
<dbReference type="Pfam" id="PF00072">
    <property type="entry name" value="Response_reg"/>
    <property type="match status" value="1"/>
</dbReference>
<evidence type="ECO:0000313" key="11">
    <source>
        <dbReference type="Proteomes" id="UP000603940"/>
    </source>
</evidence>
<dbReference type="InterPro" id="IPR036388">
    <property type="entry name" value="WH-like_DNA-bd_sf"/>
</dbReference>
<keyword evidence="1 6" id="KW-0597">Phosphoprotein</keyword>
<dbReference type="InterPro" id="IPR039420">
    <property type="entry name" value="WalR-like"/>
</dbReference>